<sequence length="20" mass="2213">MQQLISGNILMQVISQIAPQ</sequence>
<protein>
    <submittedName>
        <fullName evidence="1">Uncharacterized protein</fullName>
    </submittedName>
</protein>
<proteinExistence type="predicted"/>
<dbReference type="Proteomes" id="UP000035720">
    <property type="component" value="Unassembled WGS sequence"/>
</dbReference>
<evidence type="ECO:0000313" key="2">
    <source>
        <dbReference type="Proteomes" id="UP000035720"/>
    </source>
</evidence>
<accession>A0A077MDB4</accession>
<gene>
    <name evidence="1" type="ORF">BN13_2070002</name>
</gene>
<comment type="caution">
    <text evidence="1">The sequence shown here is derived from an EMBL/GenBank/DDBJ whole genome shotgun (WGS) entry which is preliminary data.</text>
</comment>
<dbReference type="AlphaFoldDB" id="A0A077MDB4"/>
<evidence type="ECO:0000313" key="1">
    <source>
        <dbReference type="EMBL" id="CCI52773.1"/>
    </source>
</evidence>
<keyword evidence="2" id="KW-1185">Reference proteome</keyword>
<name>A0A077MDB4_9MICO</name>
<reference evidence="1 2" key="1">
    <citation type="journal article" date="2013" name="ISME J.">
        <title>A metabolic model for members of the genus Tetrasphaera involved in enhanced biological phosphorus removal.</title>
        <authorList>
            <person name="Kristiansen R."/>
            <person name="Nguyen H.T.T."/>
            <person name="Saunders A.M."/>
            <person name="Nielsen J.L."/>
            <person name="Wimmer R."/>
            <person name="Le V.Q."/>
            <person name="McIlroy S.J."/>
            <person name="Petrovski S."/>
            <person name="Seviour R.J."/>
            <person name="Calteau A."/>
            <person name="Nielsen K.L."/>
            <person name="Nielsen P.H."/>
        </authorList>
    </citation>
    <scope>NUCLEOTIDE SEQUENCE [LARGE SCALE GENOMIC DNA]</scope>
    <source>
        <strain evidence="1 2">Ben 74</strain>
    </source>
</reference>
<organism evidence="1 2">
    <name type="scientific">Nostocoides jenkinsii Ben 74</name>
    <dbReference type="NCBI Taxonomy" id="1193518"/>
    <lineage>
        <taxon>Bacteria</taxon>
        <taxon>Bacillati</taxon>
        <taxon>Actinomycetota</taxon>
        <taxon>Actinomycetes</taxon>
        <taxon>Micrococcales</taxon>
        <taxon>Intrasporangiaceae</taxon>
        <taxon>Nostocoides</taxon>
    </lineage>
</organism>
<dbReference type="EMBL" id="CAJC01000121">
    <property type="protein sequence ID" value="CCI52773.1"/>
    <property type="molecule type" value="Genomic_DNA"/>
</dbReference>